<feature type="domain" description="AMP-binding enzyme C-terminal" evidence="6">
    <location>
        <begin position="439"/>
        <end position="507"/>
    </location>
</feature>
<dbReference type="InterPro" id="IPR042099">
    <property type="entry name" value="ANL_N_sf"/>
</dbReference>
<evidence type="ECO:0000313" key="8">
    <source>
        <dbReference type="RefSeq" id="XP_017775779.1"/>
    </source>
</evidence>
<dbReference type="GeneID" id="108562085"/>
<protein>
    <submittedName>
        <fullName evidence="8">Luciferin 4-monooxygenase-like</fullName>
    </submittedName>
</protein>
<keyword evidence="7" id="KW-1185">Reference proteome</keyword>
<comment type="similarity">
    <text evidence="2">Belongs to the ATP-dependent AMP-binding enzyme family.</text>
</comment>
<keyword evidence="3" id="KW-0436">Ligase</keyword>
<evidence type="ECO:0000256" key="3">
    <source>
        <dbReference type="ARBA" id="ARBA00022598"/>
    </source>
</evidence>
<evidence type="ECO:0000256" key="1">
    <source>
        <dbReference type="ARBA" id="ARBA00004275"/>
    </source>
</evidence>
<evidence type="ECO:0000256" key="4">
    <source>
        <dbReference type="ARBA" id="ARBA00023140"/>
    </source>
</evidence>
<comment type="subcellular location">
    <subcellularLocation>
        <location evidence="1">Peroxisome</location>
    </subcellularLocation>
</comment>
<feature type="domain" description="AMP-dependent synthetase/ligase" evidence="5">
    <location>
        <begin position="33"/>
        <end position="390"/>
    </location>
</feature>
<sequence length="525" mass="58773">MQKNFIKEGPQFVMDFPEAGLGMRYFNRMDSFKDKINQVDSTTGLTETTNRVKIRAIQVASELLKCGVTENDVILLSCRPRSDEAVIILATLFVGAQLAPLDPDLDYEEYAPLLKKLSPRVIFCDPRVVVNVERSMGEGHNIIYTFGNDGHKRKFPHIFKTPVDTKFVPATIKNPKTKTAFITLTEGVVHLPKLVMLSHYGALARATMMNYLIFNKSQRVISYFPLVGTSQIILTLITFERPLVKVIPRAFVERDVCRIIHDMKIEFAILGTSNAVKIARYHSKEQDYNLSCLKQILVGGIPASARTIAYIMSVMRNVIVANIYGVAECGFIAGVTPEDTTLAYEKPASCGKLFPGSVVKIVDWNSNEPLGPDTWGELCYKGPDLAIGYFQDNVETFTYDGFFKTGDVAQYDEQGCLYIQGRLDDVLAKDETVFSAVDIEDICMMHSKVNDAVVLTNGTIIVLYCVVDDPKLTTKDLFGHLQEILPASKLPHKVIIVNELPKTKNGKIKKYILQRSNTKKSIQIF</sequence>
<gene>
    <name evidence="8" type="primary">LOC108562085</name>
</gene>
<dbReference type="InterPro" id="IPR000873">
    <property type="entry name" value="AMP-dep_synth/lig_dom"/>
</dbReference>
<dbReference type="InterPro" id="IPR045851">
    <property type="entry name" value="AMP-bd_C_sf"/>
</dbReference>
<dbReference type="Gene3D" id="3.40.50.12780">
    <property type="entry name" value="N-terminal domain of ligase-like"/>
    <property type="match status" value="1"/>
</dbReference>
<dbReference type="InterPro" id="IPR025110">
    <property type="entry name" value="AMP-bd_C"/>
</dbReference>
<dbReference type="PANTHER" id="PTHR24096">
    <property type="entry name" value="LONG-CHAIN-FATTY-ACID--COA LIGASE"/>
    <property type="match status" value="1"/>
</dbReference>
<dbReference type="PANTHER" id="PTHR24096:SF149">
    <property type="entry name" value="AMP-BINDING DOMAIN-CONTAINING PROTEIN-RELATED"/>
    <property type="match status" value="1"/>
</dbReference>
<dbReference type="SUPFAM" id="SSF56801">
    <property type="entry name" value="Acetyl-CoA synthetase-like"/>
    <property type="match status" value="1"/>
</dbReference>
<evidence type="ECO:0000256" key="2">
    <source>
        <dbReference type="ARBA" id="ARBA00006432"/>
    </source>
</evidence>
<dbReference type="Pfam" id="PF13193">
    <property type="entry name" value="AMP-binding_C"/>
    <property type="match status" value="1"/>
</dbReference>
<accession>A0ABM1MMH9</accession>
<dbReference type="Pfam" id="PF00501">
    <property type="entry name" value="AMP-binding"/>
    <property type="match status" value="1"/>
</dbReference>
<proteinExistence type="inferred from homology"/>
<dbReference type="Gene3D" id="3.30.300.30">
    <property type="match status" value="1"/>
</dbReference>
<reference evidence="8" key="1">
    <citation type="submission" date="2025-08" db="UniProtKB">
        <authorList>
            <consortium name="RefSeq"/>
        </authorList>
    </citation>
    <scope>IDENTIFICATION</scope>
    <source>
        <tissue evidence="8">Whole Larva</tissue>
    </source>
</reference>
<evidence type="ECO:0000313" key="7">
    <source>
        <dbReference type="Proteomes" id="UP000695000"/>
    </source>
</evidence>
<keyword evidence="4" id="KW-0576">Peroxisome</keyword>
<dbReference type="Proteomes" id="UP000695000">
    <property type="component" value="Unplaced"/>
</dbReference>
<organism evidence="7 8">
    <name type="scientific">Nicrophorus vespilloides</name>
    <name type="common">Boreal carrion beetle</name>
    <dbReference type="NCBI Taxonomy" id="110193"/>
    <lineage>
        <taxon>Eukaryota</taxon>
        <taxon>Metazoa</taxon>
        <taxon>Ecdysozoa</taxon>
        <taxon>Arthropoda</taxon>
        <taxon>Hexapoda</taxon>
        <taxon>Insecta</taxon>
        <taxon>Pterygota</taxon>
        <taxon>Neoptera</taxon>
        <taxon>Endopterygota</taxon>
        <taxon>Coleoptera</taxon>
        <taxon>Polyphaga</taxon>
        <taxon>Staphyliniformia</taxon>
        <taxon>Silphidae</taxon>
        <taxon>Nicrophorinae</taxon>
        <taxon>Nicrophorus</taxon>
    </lineage>
</organism>
<name>A0ABM1MMH9_NICVS</name>
<dbReference type="RefSeq" id="XP_017775779.1">
    <property type="nucleotide sequence ID" value="XM_017920290.1"/>
</dbReference>
<evidence type="ECO:0000259" key="6">
    <source>
        <dbReference type="Pfam" id="PF13193"/>
    </source>
</evidence>
<evidence type="ECO:0000259" key="5">
    <source>
        <dbReference type="Pfam" id="PF00501"/>
    </source>
</evidence>